<feature type="compositionally biased region" description="Polar residues" evidence="1">
    <location>
        <begin position="203"/>
        <end position="217"/>
    </location>
</feature>
<feature type="compositionally biased region" description="Basic and acidic residues" evidence="1">
    <location>
        <begin position="138"/>
        <end position="156"/>
    </location>
</feature>
<dbReference type="PANTHER" id="PTHR33116">
    <property type="entry name" value="REVERSE TRANSCRIPTASE ZINC-BINDING DOMAIN-CONTAINING PROTEIN-RELATED-RELATED"/>
    <property type="match status" value="1"/>
</dbReference>
<dbReference type="Pfam" id="PF00078">
    <property type="entry name" value="RVT_1"/>
    <property type="match status" value="1"/>
</dbReference>
<accession>A0A7J0GL73</accession>
<dbReference type="InterPro" id="IPR043502">
    <property type="entry name" value="DNA/RNA_pol_sf"/>
</dbReference>
<evidence type="ECO:0000259" key="3">
    <source>
        <dbReference type="PROSITE" id="PS50878"/>
    </source>
</evidence>
<keyword evidence="2" id="KW-0812">Transmembrane</keyword>
<dbReference type="EMBL" id="BJWL01000022">
    <property type="protein sequence ID" value="GFZ11530.1"/>
    <property type="molecule type" value="Genomic_DNA"/>
</dbReference>
<dbReference type="CDD" id="cd01650">
    <property type="entry name" value="RT_nLTR_like"/>
    <property type="match status" value="1"/>
</dbReference>
<dbReference type="InterPro" id="IPR000477">
    <property type="entry name" value="RT_dom"/>
</dbReference>
<keyword evidence="5" id="KW-1185">Reference proteome</keyword>
<reference evidence="4 5" key="1">
    <citation type="submission" date="2019-07" db="EMBL/GenBank/DDBJ databases">
        <title>De Novo Assembly of kiwifruit Actinidia rufa.</title>
        <authorList>
            <person name="Sugita-Konishi S."/>
            <person name="Sato K."/>
            <person name="Mori E."/>
            <person name="Abe Y."/>
            <person name="Kisaki G."/>
            <person name="Hamano K."/>
            <person name="Suezawa K."/>
            <person name="Otani M."/>
            <person name="Fukuda T."/>
            <person name="Manabe T."/>
            <person name="Gomi K."/>
            <person name="Tabuchi M."/>
            <person name="Akimitsu K."/>
            <person name="Kataoka I."/>
        </authorList>
    </citation>
    <scope>NUCLEOTIDE SEQUENCE [LARGE SCALE GENOMIC DNA]</scope>
    <source>
        <strain evidence="5">cv. Fuchu</strain>
    </source>
</reference>
<sequence>MDFDMEYENEDMEGFMAIQQHVQKIFFYYRGLHYCISGLAHVLCLHFGSGTGTLVWFITLSATWLAALTKLVMLRLHVWTWDDLGEEPNPEVAAVISSVMPPAPELPTKVSPPSVRPNAIVKTRNTQGESSAAEEERDAEKAHKESKSYFSSTDDKSSVLENGPYIIYGRPLLLKAIPRFSSGLGTRPLAAFPSGFQLRYSSEQNAATPQSAEWKSCSQERENPTQPVRRSITGILAAKNSDKSHLPSTSNQPVTLDKGEEGKKKRDKKAPEKNGKATPFAEFCAEMGGDTPTSIKAIVMVKFKFRNWAICDNFHQHPNGRILIIWKADKEQLVQSKSLALRLAEAERSFCSQIAKMKFLKESDKGSKFFHDLIKSNKSRSQIVSLTLSDGSRSTSLHQVANAFLDFYKGLLGTSSPCSQLVNSILLDGEQVSEAQASDLIRAVSDEEIKSALFSIKDDKSPSPDGFSLPISTRRLGAQLVPVMAKLIDPAQSAFVQGRTMVENVYLDVLIGLSFPRLFIDWIMQCVTTTSYSLCINGSLHGFFKGKQGVRQGDPISPFLFVLCLEYLSRSLKNLKDNRDFNFHPMCKALNITHLAFADDLMLFSRGDEISVQILLSKLVSFGECSGLKMSLQKSSIYAAGMSCVDLDSIKSSSLLSEGKFPFRYLRLPVAASKLTIAQFHPFIDRISSYISSWAGMTLSYVGRSELIRSVLQGVECFWLSSLPMPVGVRDKINRMCRNFLWGGKCCVVKKALVAWDDICLPKKEGGLGFKNLYAWNLALLAKNLWNIHAKKDSLWVKWIHQNYLQDTCIWEYNNRKQDSNLLKHILNVRDRILVEEGSSQAARIRMDQWVINGKFSSKAAYEFFRPRKLPLTWPNLVWHSSIIPRHSFIMWLGLKERLQTKDKLHEFIDDKVCPLCAATDESIDHLFFQCDIGKHVWFLIKQWLKITRAMSTLKSATKWLIKEARGTGIQSKAKKVALACSVYHIWEARNKRIFEGVIKHPEAIVRQIQMQVYRVMFNLYPNITKL</sequence>
<organism evidence="4 5">
    <name type="scientific">Actinidia rufa</name>
    <dbReference type="NCBI Taxonomy" id="165716"/>
    <lineage>
        <taxon>Eukaryota</taxon>
        <taxon>Viridiplantae</taxon>
        <taxon>Streptophyta</taxon>
        <taxon>Embryophyta</taxon>
        <taxon>Tracheophyta</taxon>
        <taxon>Spermatophyta</taxon>
        <taxon>Magnoliopsida</taxon>
        <taxon>eudicotyledons</taxon>
        <taxon>Gunneridae</taxon>
        <taxon>Pentapetalae</taxon>
        <taxon>asterids</taxon>
        <taxon>Ericales</taxon>
        <taxon>Actinidiaceae</taxon>
        <taxon>Actinidia</taxon>
    </lineage>
</organism>
<evidence type="ECO:0000313" key="4">
    <source>
        <dbReference type="EMBL" id="GFZ11530.1"/>
    </source>
</evidence>
<gene>
    <name evidence="4" type="ORF">Acr_22g0009280</name>
</gene>
<name>A0A7J0GL73_9ERIC</name>
<dbReference type="SUPFAM" id="SSF56672">
    <property type="entry name" value="DNA/RNA polymerases"/>
    <property type="match status" value="2"/>
</dbReference>
<dbReference type="PROSITE" id="PS50878">
    <property type="entry name" value="RT_POL"/>
    <property type="match status" value="1"/>
</dbReference>
<feature type="transmembrane region" description="Helical" evidence="2">
    <location>
        <begin position="54"/>
        <end position="73"/>
    </location>
</feature>
<dbReference type="PANTHER" id="PTHR33116:SF80">
    <property type="entry name" value="REVERSE TRANSCRIPTASE ZINC-BINDING DOMAIN-CONTAINING PROTEIN"/>
    <property type="match status" value="1"/>
</dbReference>
<proteinExistence type="predicted"/>
<dbReference type="InterPro" id="IPR026960">
    <property type="entry name" value="RVT-Znf"/>
</dbReference>
<dbReference type="OrthoDB" id="1938625at2759"/>
<feature type="domain" description="Reverse transcriptase" evidence="3">
    <location>
        <begin position="437"/>
        <end position="699"/>
    </location>
</feature>
<comment type="caution">
    <text evidence="4">The sequence shown here is derived from an EMBL/GenBank/DDBJ whole genome shotgun (WGS) entry which is preliminary data.</text>
</comment>
<dbReference type="Proteomes" id="UP000585474">
    <property type="component" value="Unassembled WGS sequence"/>
</dbReference>
<evidence type="ECO:0000256" key="1">
    <source>
        <dbReference type="SAM" id="MobiDB-lite"/>
    </source>
</evidence>
<feature type="region of interest" description="Disordered" evidence="1">
    <location>
        <begin position="203"/>
        <end position="275"/>
    </location>
</feature>
<feature type="compositionally biased region" description="Basic and acidic residues" evidence="1">
    <location>
        <begin position="257"/>
        <end position="275"/>
    </location>
</feature>
<evidence type="ECO:0000256" key="2">
    <source>
        <dbReference type="SAM" id="Phobius"/>
    </source>
</evidence>
<protein>
    <recommendedName>
        <fullName evidence="3">Reverse transcriptase domain-containing protein</fullName>
    </recommendedName>
</protein>
<feature type="region of interest" description="Disordered" evidence="1">
    <location>
        <begin position="122"/>
        <end position="156"/>
    </location>
</feature>
<keyword evidence="2" id="KW-1133">Transmembrane helix</keyword>
<keyword evidence="2" id="KW-0472">Membrane</keyword>
<dbReference type="AlphaFoldDB" id="A0A7J0GL73"/>
<evidence type="ECO:0000313" key="5">
    <source>
        <dbReference type="Proteomes" id="UP000585474"/>
    </source>
</evidence>
<dbReference type="Pfam" id="PF13966">
    <property type="entry name" value="zf-RVT"/>
    <property type="match status" value="1"/>
</dbReference>